<dbReference type="Proteomes" id="UP000604825">
    <property type="component" value="Unassembled WGS sequence"/>
</dbReference>
<evidence type="ECO:0000313" key="2">
    <source>
        <dbReference type="EMBL" id="CAD6237896.1"/>
    </source>
</evidence>
<keyword evidence="3" id="KW-1185">Reference proteome</keyword>
<evidence type="ECO:0000313" key="3">
    <source>
        <dbReference type="Proteomes" id="UP000604825"/>
    </source>
</evidence>
<reference evidence="2" key="1">
    <citation type="submission" date="2020-10" db="EMBL/GenBank/DDBJ databases">
        <authorList>
            <person name="Han B."/>
            <person name="Lu T."/>
            <person name="Zhao Q."/>
            <person name="Huang X."/>
            <person name="Zhao Y."/>
        </authorList>
    </citation>
    <scope>NUCLEOTIDE SEQUENCE</scope>
</reference>
<dbReference type="EMBL" id="CAJGYO010000006">
    <property type="protein sequence ID" value="CAD6237896.1"/>
    <property type="molecule type" value="Genomic_DNA"/>
</dbReference>
<gene>
    <name evidence="2" type="ORF">NCGR_LOCUS25296</name>
</gene>
<feature type="region of interest" description="Disordered" evidence="1">
    <location>
        <begin position="146"/>
        <end position="180"/>
    </location>
</feature>
<name>A0A811PBS7_9POAL</name>
<proteinExistence type="predicted"/>
<dbReference type="AlphaFoldDB" id="A0A811PBS7"/>
<evidence type="ECO:0000256" key="1">
    <source>
        <dbReference type="SAM" id="MobiDB-lite"/>
    </source>
</evidence>
<feature type="compositionally biased region" description="Low complexity" evidence="1">
    <location>
        <begin position="170"/>
        <end position="180"/>
    </location>
</feature>
<organism evidence="2 3">
    <name type="scientific">Miscanthus lutarioriparius</name>
    <dbReference type="NCBI Taxonomy" id="422564"/>
    <lineage>
        <taxon>Eukaryota</taxon>
        <taxon>Viridiplantae</taxon>
        <taxon>Streptophyta</taxon>
        <taxon>Embryophyta</taxon>
        <taxon>Tracheophyta</taxon>
        <taxon>Spermatophyta</taxon>
        <taxon>Magnoliopsida</taxon>
        <taxon>Liliopsida</taxon>
        <taxon>Poales</taxon>
        <taxon>Poaceae</taxon>
        <taxon>PACMAD clade</taxon>
        <taxon>Panicoideae</taxon>
        <taxon>Andropogonodae</taxon>
        <taxon>Andropogoneae</taxon>
        <taxon>Saccharinae</taxon>
        <taxon>Miscanthus</taxon>
    </lineage>
</organism>
<comment type="caution">
    <text evidence="2">The sequence shown here is derived from an EMBL/GenBank/DDBJ whole genome shotgun (WGS) entry which is preliminary data.</text>
</comment>
<accession>A0A811PBS7</accession>
<feature type="region of interest" description="Disordered" evidence="1">
    <location>
        <begin position="1"/>
        <end position="23"/>
    </location>
</feature>
<protein>
    <submittedName>
        <fullName evidence="2">Uncharacterized protein</fullName>
    </submittedName>
</protein>
<sequence>MPSSPAAFYHPPSLPPAQENASPNRFRSCASVEWIKRRRPPCCPYTNEEATARRHSAWRQPEKGASVCPVTSLPSLPPRAYPVTQPHRATLLSVVSSPIQSRSALRSERVFITAESAVDTWTGGRVTGRALLHPTITGDLAFTSPAGDARARARTAQRDRARSWAGRTPGGSSARGSLSAATTVRDDAQFIRRTQALEMCSAA</sequence>